<protein>
    <submittedName>
        <fullName evidence="1">Uncharacterized protein</fullName>
    </submittedName>
</protein>
<sequence>MAKYVGAGGLANTFNGLLSGAVHGLLSDRRFAFESIYNGVFRSDELGWDIQKIPMQGFPSIGGAKKQDMVDWCYTIKSEPGIILSTLDPANGVDLPYATGPSVFYRTNCPLYKHWSRNPKLEGKFLELGLITKESKLPYSFQIAHHMTRFIAQPQDDVAKLVRETFENERTNGVALVGVQIRMGGAVIGDRVEFGPHDMKWNKHFLTCAQNVSKLIKDGRPVKYYISADRMDTHKLAADILGVENIVSQAKQPKHTDRGNHQRETAMLAALDSIYMGMYVEELVTTPGSTFGALAAIAMGRNPHHVEVDEGPKQFECRMTNLLNAPNRYRLPNSAPL</sequence>
<evidence type="ECO:0000313" key="1">
    <source>
        <dbReference type="EMBL" id="CAD8966514.1"/>
    </source>
</evidence>
<reference evidence="1" key="1">
    <citation type="submission" date="2021-01" db="EMBL/GenBank/DDBJ databases">
        <authorList>
            <person name="Corre E."/>
            <person name="Pelletier E."/>
            <person name="Niang G."/>
            <person name="Scheremetjew M."/>
            <person name="Finn R."/>
            <person name="Kale V."/>
            <person name="Holt S."/>
            <person name="Cochrane G."/>
            <person name="Meng A."/>
            <person name="Brown T."/>
            <person name="Cohen L."/>
        </authorList>
    </citation>
    <scope>NUCLEOTIDE SEQUENCE</scope>
    <source>
        <strain evidence="1">CCMP644</strain>
    </source>
</reference>
<dbReference type="AlphaFoldDB" id="A0A6U4MTQ1"/>
<dbReference type="EMBL" id="HBFX01029940">
    <property type="protein sequence ID" value="CAD8966514.1"/>
    <property type="molecule type" value="Transcribed_RNA"/>
</dbReference>
<accession>A0A6U4MTQ1</accession>
<organism evidence="1">
    <name type="scientific">Hemiselmis andersenii</name>
    <name type="common">Cryptophyte alga</name>
    <dbReference type="NCBI Taxonomy" id="464988"/>
    <lineage>
        <taxon>Eukaryota</taxon>
        <taxon>Cryptophyceae</taxon>
        <taxon>Cryptomonadales</taxon>
        <taxon>Hemiselmidaceae</taxon>
        <taxon>Hemiselmis</taxon>
    </lineage>
</organism>
<proteinExistence type="predicted"/>
<name>A0A6U4MTQ1_HEMAN</name>
<gene>
    <name evidence="1" type="ORF">HAND00432_LOCUS18021</name>
</gene>
<dbReference type="Gene3D" id="3.40.50.11350">
    <property type="match status" value="1"/>
</dbReference>